<organism evidence="1 2">
    <name type="scientific">Paraphaeosphaeria minitans</name>
    <dbReference type="NCBI Taxonomy" id="565426"/>
    <lineage>
        <taxon>Eukaryota</taxon>
        <taxon>Fungi</taxon>
        <taxon>Dikarya</taxon>
        <taxon>Ascomycota</taxon>
        <taxon>Pezizomycotina</taxon>
        <taxon>Dothideomycetes</taxon>
        <taxon>Pleosporomycetidae</taxon>
        <taxon>Pleosporales</taxon>
        <taxon>Massarineae</taxon>
        <taxon>Didymosphaeriaceae</taxon>
        <taxon>Paraphaeosphaeria</taxon>
    </lineage>
</organism>
<dbReference type="OrthoDB" id="10617678at2759"/>
<evidence type="ECO:0000313" key="2">
    <source>
        <dbReference type="Proteomes" id="UP000756921"/>
    </source>
</evidence>
<name>A0A9P6GQC5_9PLEO</name>
<evidence type="ECO:0000313" key="1">
    <source>
        <dbReference type="EMBL" id="KAF9739937.1"/>
    </source>
</evidence>
<accession>A0A9P6GQC5</accession>
<reference evidence="1" key="1">
    <citation type="journal article" date="2020" name="Mol. Plant Microbe Interact.">
        <title>Genome Sequence of the Biocontrol Agent Coniothyrium minitans strain Conio (IMI 134523).</title>
        <authorList>
            <person name="Patel D."/>
            <person name="Shittu T.A."/>
            <person name="Baroncelli R."/>
            <person name="Muthumeenakshi S."/>
            <person name="Osborne T.H."/>
            <person name="Janganan T.K."/>
            <person name="Sreenivasaprasad S."/>
        </authorList>
    </citation>
    <scope>NUCLEOTIDE SEQUENCE</scope>
    <source>
        <strain evidence="1">Conio</strain>
    </source>
</reference>
<comment type="caution">
    <text evidence="1">The sequence shown here is derived from an EMBL/GenBank/DDBJ whole genome shotgun (WGS) entry which is preliminary data.</text>
</comment>
<protein>
    <submittedName>
        <fullName evidence="1">Uncharacterized protein</fullName>
    </submittedName>
</protein>
<sequence>MTASTQTVSQPPTPTTVLATLQTALLFSAYTLNLTALTDTLSLFPNQRARIVLRAWRAILTTQAMVRTAATAVHQGDAEADLEQLAHWVRWAKGVVEQACEPSARVAGKGNGGVNLPLAMRAANGTSAIHPTLLAEQKKRGAVMVWLEGLEAAVVDSNQAGPVGLGIANMLESVEEGSESVLSFSTQPGLYSSGLYASAMRVQDGMALPQRRESALEALWEDVWAASAKSAKPADAKCSRGRQARAAGLHVFFADDFQRHALECEHCFDSLIGG</sequence>
<dbReference type="EMBL" id="WJXW01000002">
    <property type="protein sequence ID" value="KAF9739937.1"/>
    <property type="molecule type" value="Genomic_DNA"/>
</dbReference>
<gene>
    <name evidence="1" type="ORF">PMIN01_02572</name>
</gene>
<proteinExistence type="predicted"/>
<dbReference type="Proteomes" id="UP000756921">
    <property type="component" value="Unassembled WGS sequence"/>
</dbReference>
<dbReference type="AlphaFoldDB" id="A0A9P6GQC5"/>
<keyword evidence="2" id="KW-1185">Reference proteome</keyword>